<dbReference type="SUPFAM" id="SSF47954">
    <property type="entry name" value="Cyclin-like"/>
    <property type="match status" value="1"/>
</dbReference>
<dbReference type="EMBL" id="JAGYWB010000001">
    <property type="protein sequence ID" value="KAI0530837.1"/>
    <property type="molecule type" value="Genomic_DNA"/>
</dbReference>
<dbReference type="GO" id="GO:0019901">
    <property type="term" value="F:protein kinase binding"/>
    <property type="evidence" value="ECO:0007669"/>
    <property type="project" value="InterPro"/>
</dbReference>
<feature type="chain" id="PRO_5035933054" description="Cyclin" evidence="4">
    <location>
        <begin position="21"/>
        <end position="243"/>
    </location>
</feature>
<dbReference type="AlphaFoldDB" id="A0A8T3CD06"/>
<feature type="signal peptide" evidence="4">
    <location>
        <begin position="1"/>
        <end position="20"/>
    </location>
</feature>
<dbReference type="PANTHER" id="PTHR15615">
    <property type="match status" value="1"/>
</dbReference>
<reference evidence="5" key="1">
    <citation type="journal article" date="2022" name="Front. Genet.">
        <title>Chromosome-Scale Assembly of the Dendrobium nobile Genome Provides Insights Into the Molecular Mechanism of the Biosynthesis of the Medicinal Active Ingredient of Dendrobium.</title>
        <authorList>
            <person name="Xu Q."/>
            <person name="Niu S.-C."/>
            <person name="Li K.-L."/>
            <person name="Zheng P.-J."/>
            <person name="Zhang X.-J."/>
            <person name="Jia Y."/>
            <person name="Liu Y."/>
            <person name="Niu Y.-X."/>
            <person name="Yu L.-H."/>
            <person name="Chen D.-F."/>
            <person name="Zhang G.-Q."/>
        </authorList>
    </citation>
    <scope>NUCLEOTIDE SEQUENCE</scope>
    <source>
        <tissue evidence="5">Leaf</tissue>
    </source>
</reference>
<evidence type="ECO:0008006" key="7">
    <source>
        <dbReference type="Google" id="ProtNLM"/>
    </source>
</evidence>
<keyword evidence="2" id="KW-0132">Cell division</keyword>
<keyword evidence="4" id="KW-0732">Signal</keyword>
<proteinExistence type="inferred from homology"/>
<evidence type="ECO:0000256" key="4">
    <source>
        <dbReference type="SAM" id="SignalP"/>
    </source>
</evidence>
<evidence type="ECO:0000313" key="5">
    <source>
        <dbReference type="EMBL" id="KAI0530837.1"/>
    </source>
</evidence>
<evidence type="ECO:0000313" key="6">
    <source>
        <dbReference type="Proteomes" id="UP000829196"/>
    </source>
</evidence>
<dbReference type="Pfam" id="PF08613">
    <property type="entry name" value="Cyclin"/>
    <property type="match status" value="1"/>
</dbReference>
<evidence type="ECO:0000256" key="1">
    <source>
        <dbReference type="ARBA" id="ARBA00007215"/>
    </source>
</evidence>
<comment type="caution">
    <text evidence="5">The sequence shown here is derived from an EMBL/GenBank/DDBJ whole genome shotgun (WGS) entry which is preliminary data.</text>
</comment>
<dbReference type="PANTHER" id="PTHR15615:SF108">
    <property type="entry name" value="PROTEIN CNPPD1"/>
    <property type="match status" value="1"/>
</dbReference>
<evidence type="ECO:0000256" key="2">
    <source>
        <dbReference type="ARBA" id="ARBA00022618"/>
    </source>
</evidence>
<gene>
    <name evidence="5" type="ORF">KFK09_000385</name>
</gene>
<accession>A0A8T3CD06</accession>
<dbReference type="InterPro" id="IPR013922">
    <property type="entry name" value="Cyclin_PHO80-like"/>
</dbReference>
<dbReference type="SMR" id="A0A8T3CD06"/>
<organism evidence="5 6">
    <name type="scientific">Dendrobium nobile</name>
    <name type="common">Orchid</name>
    <dbReference type="NCBI Taxonomy" id="94219"/>
    <lineage>
        <taxon>Eukaryota</taxon>
        <taxon>Viridiplantae</taxon>
        <taxon>Streptophyta</taxon>
        <taxon>Embryophyta</taxon>
        <taxon>Tracheophyta</taxon>
        <taxon>Spermatophyta</taxon>
        <taxon>Magnoliopsida</taxon>
        <taxon>Liliopsida</taxon>
        <taxon>Asparagales</taxon>
        <taxon>Orchidaceae</taxon>
        <taxon>Epidendroideae</taxon>
        <taxon>Malaxideae</taxon>
        <taxon>Dendrobiinae</taxon>
        <taxon>Dendrobium</taxon>
    </lineage>
</organism>
<dbReference type="GO" id="GO:0051301">
    <property type="term" value="P:cell division"/>
    <property type="evidence" value="ECO:0007669"/>
    <property type="project" value="UniProtKB-KW"/>
</dbReference>
<sequence>MMPLCYFCSGIHLLAILVATNKYFADIMESFPREKEDVHPEIFLSLGLTEPGKRVDEFPCVLTLLSSVLERIIHKNEHILGSMKTTEILTVFHGLRAPNIGIQGYIKRIFKYSKCSPSCFVLAFIYIEKFLLQLDTYLTSLNVHRLLITGIAVAAKFIDDAFYNNAYYARVGGVTTTEMNRLELNFLFSLDFKLQVSIGTFRKYCLQLEMDATSYRIERPVCKFKEWSNIEDSNHQPSLERCS</sequence>
<evidence type="ECO:0000256" key="3">
    <source>
        <dbReference type="ARBA" id="ARBA00023306"/>
    </source>
</evidence>
<name>A0A8T3CD06_DENNO</name>
<dbReference type="Proteomes" id="UP000829196">
    <property type="component" value="Unassembled WGS sequence"/>
</dbReference>
<dbReference type="Gene3D" id="1.10.472.10">
    <property type="entry name" value="Cyclin-like"/>
    <property type="match status" value="1"/>
</dbReference>
<comment type="similarity">
    <text evidence="1">Belongs to the cyclin family. Cyclin U/P subfamily.</text>
</comment>
<keyword evidence="6" id="KW-1185">Reference proteome</keyword>
<dbReference type="OrthoDB" id="337735at2759"/>
<keyword evidence="3" id="KW-0131">Cell cycle</keyword>
<dbReference type="InterPro" id="IPR036915">
    <property type="entry name" value="Cyclin-like_sf"/>
</dbReference>
<protein>
    <recommendedName>
        <fullName evidence="7">Cyclin</fullName>
    </recommendedName>
</protein>